<dbReference type="OrthoDB" id="5395112at2"/>
<dbReference type="NCBIfam" id="TIGR04411">
    <property type="entry name" value="T2SS_GspN_Lepto"/>
    <property type="match status" value="1"/>
</dbReference>
<dbReference type="STRING" id="1162668.LFE_1674"/>
<proteinExistence type="predicted"/>
<dbReference type="KEGG" id="lfc:LFE_1674"/>
<dbReference type="AlphaFoldDB" id="I0IQ05"/>
<dbReference type="eggNOG" id="COG2982">
    <property type="taxonomic scope" value="Bacteria"/>
</dbReference>
<evidence type="ECO:0000313" key="2">
    <source>
        <dbReference type="Proteomes" id="UP000007382"/>
    </source>
</evidence>
<organism evidence="1 2">
    <name type="scientific">Leptospirillum ferrooxidans (strain C2-3)</name>
    <dbReference type="NCBI Taxonomy" id="1162668"/>
    <lineage>
        <taxon>Bacteria</taxon>
        <taxon>Pseudomonadati</taxon>
        <taxon>Nitrospirota</taxon>
        <taxon>Nitrospiria</taxon>
        <taxon>Nitrospirales</taxon>
        <taxon>Nitrospiraceae</taxon>
        <taxon>Leptospirillum</taxon>
    </lineage>
</organism>
<sequence>MSQLPRFLKKKNAIKASLASISPAIRDNFEHLSKAFEKQPPLPKRESFFMRPSALVLWGTITFFVFLAKGFPSDDLANFLLTLPSPEIQMRAESAIYHPPLGVSYRDMTITAPTNDGPISLDFDRARGNIDLVTLVSGKPRYNFDVKMYGGEFKGRLRRFYRGKVSHLKGTTIHPIDLSTTRKLTHQDLSGLMDLQTDYTWKTGMEDKGHGILSLSIAKLVVRSLNMNGFPLPPISFTHVHGMIRMKNGLGHIETLNADGPMAHLTGKGDIALANPYPRSIVNLDFDISLRGELAKIPLPSITGKNGAAIHLHLSGALGSPQVSLNGIVLPR</sequence>
<dbReference type="RefSeq" id="WP_014449839.1">
    <property type="nucleotide sequence ID" value="NC_017094.1"/>
</dbReference>
<reference evidence="1 2" key="1">
    <citation type="journal article" date="2012" name="J. Bacteriol.">
        <title>Complete Genome Sequence of Leptospirillum ferrooxidans Strain C2-3, Isolated from a Fresh Volcanic Ash Deposit on the Island of Miyake, Japan.</title>
        <authorList>
            <person name="Fujimura R."/>
            <person name="Sato Y."/>
            <person name="Nishizawa T."/>
            <person name="Oshima K."/>
            <person name="Kim S.-W."/>
            <person name="Hattori M."/>
            <person name="Kamijo T."/>
            <person name="Ohta H."/>
        </authorList>
    </citation>
    <scope>NUCLEOTIDE SEQUENCE [LARGE SCALE GENOMIC DNA]</scope>
    <source>
        <strain evidence="1 2">C2-3</strain>
    </source>
</reference>
<evidence type="ECO:0008006" key="3">
    <source>
        <dbReference type="Google" id="ProtNLM"/>
    </source>
</evidence>
<dbReference type="HOGENOM" id="CLU_836243_0_0_0"/>
<name>I0IQ05_LEPFC</name>
<dbReference type="InterPro" id="IPR030925">
    <property type="entry name" value="T2SS_GspN_Lepto"/>
</dbReference>
<dbReference type="PATRIC" id="fig|1162668.3.peg.1993"/>
<keyword evidence="2" id="KW-1185">Reference proteome</keyword>
<dbReference type="Proteomes" id="UP000007382">
    <property type="component" value="Chromosome"/>
</dbReference>
<protein>
    <recommendedName>
        <fullName evidence="3">Type II secretion system protein GspN</fullName>
    </recommendedName>
</protein>
<dbReference type="EMBL" id="AP012342">
    <property type="protein sequence ID" value="BAM07354.1"/>
    <property type="molecule type" value="Genomic_DNA"/>
</dbReference>
<evidence type="ECO:0000313" key="1">
    <source>
        <dbReference type="EMBL" id="BAM07354.1"/>
    </source>
</evidence>
<gene>
    <name evidence="1" type="ordered locus">LFE_1674</name>
</gene>
<reference evidence="2" key="2">
    <citation type="submission" date="2012-03" db="EMBL/GenBank/DDBJ databases">
        <title>The complete genome sequence of the pioneer microbe on fresh volcanic deposit, Leptospirillum ferrooxidans strain C2-3.</title>
        <authorList>
            <person name="Fujimura R."/>
            <person name="Sato Y."/>
            <person name="Nishizawa T."/>
            <person name="Nanba K."/>
            <person name="Oshima K."/>
            <person name="Hattori M."/>
            <person name="Kamijo T."/>
            <person name="Ohta H."/>
        </authorList>
    </citation>
    <scope>NUCLEOTIDE SEQUENCE [LARGE SCALE GENOMIC DNA]</scope>
    <source>
        <strain evidence="2">C2-3</strain>
    </source>
</reference>
<accession>I0IQ05</accession>